<name>A0A2K8KCF8_9RHOB</name>
<dbReference type="RefSeq" id="WP_071480164.1">
    <property type="nucleotide sequence ID" value="NZ_CP024899.1"/>
</dbReference>
<dbReference type="Proteomes" id="UP000228948">
    <property type="component" value="Chromosome"/>
</dbReference>
<gene>
    <name evidence="1" type="ORF">BG454_07010</name>
</gene>
<dbReference type="EMBL" id="CP024899">
    <property type="protein sequence ID" value="ATX65603.1"/>
    <property type="molecule type" value="Genomic_DNA"/>
</dbReference>
<protein>
    <submittedName>
        <fullName evidence="1">Uncharacterized protein</fullName>
    </submittedName>
</protein>
<dbReference type="AlphaFoldDB" id="A0A2K8KCF8"/>
<proteinExistence type="predicted"/>
<reference evidence="1 2" key="1">
    <citation type="submission" date="2017-11" db="EMBL/GenBank/DDBJ databases">
        <title>Revised Sequence and Annotation of the Rhodobaca barguzinensis strain alga05 Genome.</title>
        <authorList>
            <person name="Kopejtka K."/>
            <person name="Tomasch J.M."/>
            <person name="Bunk B."/>
            <person name="Koblizek M."/>
        </authorList>
    </citation>
    <scope>NUCLEOTIDE SEQUENCE [LARGE SCALE GENOMIC DNA]</scope>
    <source>
        <strain evidence="2">alga05</strain>
    </source>
</reference>
<evidence type="ECO:0000313" key="1">
    <source>
        <dbReference type="EMBL" id="ATX65603.1"/>
    </source>
</evidence>
<evidence type="ECO:0000313" key="2">
    <source>
        <dbReference type="Proteomes" id="UP000228948"/>
    </source>
</evidence>
<dbReference type="KEGG" id="rbg:BG454_07010"/>
<dbReference type="STRING" id="441209.GCA_001870665_01180"/>
<sequence>MTALATPALADQPVTINCAAEMAGTPFTCAQAYDGIGVTASTVEVAGFRVFVTNARLIGTDGTEAPSRWIRTGFGRSPMWRSWISRMQLAPASTARPT</sequence>
<organism evidence="1 2">
    <name type="scientific">Roseinatronobacter bogoriensis subsp. barguzinensis</name>
    <dbReference type="NCBI Taxonomy" id="441209"/>
    <lineage>
        <taxon>Bacteria</taxon>
        <taxon>Pseudomonadati</taxon>
        <taxon>Pseudomonadota</taxon>
        <taxon>Alphaproteobacteria</taxon>
        <taxon>Rhodobacterales</taxon>
        <taxon>Paracoccaceae</taxon>
        <taxon>Roseinatronobacter</taxon>
    </lineage>
</organism>
<accession>A0A2K8KCF8</accession>
<keyword evidence="2" id="KW-1185">Reference proteome</keyword>